<evidence type="ECO:0000313" key="8">
    <source>
        <dbReference type="EMBL" id="GBN52598.1"/>
    </source>
</evidence>
<dbReference type="InterPro" id="IPR009057">
    <property type="entry name" value="Homeodomain-like_sf"/>
</dbReference>
<keyword evidence="9" id="KW-1185">Reference proteome</keyword>
<dbReference type="Pfam" id="PF16077">
    <property type="entry name" value="Spaetzle"/>
    <property type="match status" value="1"/>
</dbReference>
<evidence type="ECO:0000256" key="3">
    <source>
        <dbReference type="ARBA" id="ARBA00023157"/>
    </source>
</evidence>
<dbReference type="GO" id="GO:0008083">
    <property type="term" value="F:growth factor activity"/>
    <property type="evidence" value="ECO:0007669"/>
    <property type="project" value="TreeGrafter"/>
</dbReference>
<gene>
    <name evidence="8" type="primary">tc1a_453</name>
    <name evidence="8" type="ORF">AVEN_233305_1</name>
</gene>
<dbReference type="GO" id="GO:0005634">
    <property type="term" value="C:nucleus"/>
    <property type="evidence" value="ECO:0007669"/>
    <property type="project" value="UniProtKB-SubCell"/>
</dbReference>
<dbReference type="SUPFAM" id="SSF46689">
    <property type="entry name" value="Homeodomain-like"/>
    <property type="match status" value="1"/>
</dbReference>
<keyword evidence="3" id="KW-1015">Disulfide bond</keyword>
<comment type="caution">
    <text evidence="8">The sequence shown here is derived from an EMBL/GenBank/DDBJ whole genome shotgun (WGS) entry which is preliminary data.</text>
</comment>
<dbReference type="GO" id="GO:0021556">
    <property type="term" value="P:central nervous system formation"/>
    <property type="evidence" value="ECO:0007669"/>
    <property type="project" value="TreeGrafter"/>
</dbReference>
<dbReference type="GO" id="GO:0003677">
    <property type="term" value="F:DNA binding"/>
    <property type="evidence" value="ECO:0007669"/>
    <property type="project" value="InterPro"/>
</dbReference>
<name>A0A4Y2PKU8_ARAVE</name>
<dbReference type="PANTHER" id="PTHR23199:SF13">
    <property type="entry name" value="PROTEIN SPAETZLE 3"/>
    <property type="match status" value="1"/>
</dbReference>
<dbReference type="GO" id="GO:0045087">
    <property type="term" value="P:innate immune response"/>
    <property type="evidence" value="ECO:0007669"/>
    <property type="project" value="TreeGrafter"/>
</dbReference>
<feature type="domain" description="Tc1-like transposase DDE" evidence="6">
    <location>
        <begin position="150"/>
        <end position="292"/>
    </location>
</feature>
<comment type="subcellular location">
    <subcellularLocation>
        <location evidence="1">Nucleus</location>
    </subcellularLocation>
</comment>
<evidence type="ECO:0000259" key="5">
    <source>
        <dbReference type="Pfam" id="PF01498"/>
    </source>
</evidence>
<dbReference type="PANTHER" id="PTHR23199">
    <property type="entry name" value="NEUROTROPHIN 1-RELATED"/>
    <property type="match status" value="1"/>
</dbReference>
<dbReference type="InterPro" id="IPR038717">
    <property type="entry name" value="Tc1-like_DDE_dom"/>
</dbReference>
<reference evidence="8 9" key="1">
    <citation type="journal article" date="2019" name="Sci. Rep.">
        <title>Orb-weaving spider Araneus ventricosus genome elucidates the spidroin gene catalogue.</title>
        <authorList>
            <person name="Kono N."/>
            <person name="Nakamura H."/>
            <person name="Ohtoshi R."/>
            <person name="Moran D.A.P."/>
            <person name="Shinohara A."/>
            <person name="Yoshida Y."/>
            <person name="Fujiwara M."/>
            <person name="Mori M."/>
            <person name="Tomita M."/>
            <person name="Arakawa K."/>
        </authorList>
    </citation>
    <scope>NUCLEOTIDE SEQUENCE [LARGE SCALE GENOMIC DNA]</scope>
</reference>
<evidence type="ECO:0000313" key="9">
    <source>
        <dbReference type="Proteomes" id="UP000499080"/>
    </source>
</evidence>
<evidence type="ECO:0000259" key="6">
    <source>
        <dbReference type="Pfam" id="PF13358"/>
    </source>
</evidence>
<protein>
    <submittedName>
        <fullName evidence="8">Transposable element Tc1 transposase</fullName>
    </submittedName>
</protein>
<dbReference type="GO" id="GO:0005121">
    <property type="term" value="F:Toll binding"/>
    <property type="evidence" value="ECO:0007669"/>
    <property type="project" value="TreeGrafter"/>
</dbReference>
<dbReference type="InterPro" id="IPR036397">
    <property type="entry name" value="RNaseH_sf"/>
</dbReference>
<dbReference type="InterPro" id="IPR032104">
    <property type="entry name" value="Spaetzle"/>
</dbReference>
<dbReference type="InterPro" id="IPR002492">
    <property type="entry name" value="Transposase_Tc1-like"/>
</dbReference>
<dbReference type="EMBL" id="BGPR01011711">
    <property type="protein sequence ID" value="GBN52598.1"/>
    <property type="molecule type" value="Genomic_DNA"/>
</dbReference>
<dbReference type="GO" id="GO:0015074">
    <property type="term" value="P:DNA integration"/>
    <property type="evidence" value="ECO:0007669"/>
    <property type="project" value="InterPro"/>
</dbReference>
<proteinExistence type="predicted"/>
<dbReference type="InterPro" id="IPR052444">
    <property type="entry name" value="Spz/Toll_ligand-like"/>
</dbReference>
<keyword evidence="2" id="KW-0732">Signal</keyword>
<dbReference type="GO" id="GO:0006313">
    <property type="term" value="P:DNA transposition"/>
    <property type="evidence" value="ECO:0007669"/>
    <property type="project" value="InterPro"/>
</dbReference>
<dbReference type="Proteomes" id="UP000499080">
    <property type="component" value="Unassembled WGS sequence"/>
</dbReference>
<dbReference type="OrthoDB" id="7933576at2759"/>
<evidence type="ECO:0000256" key="1">
    <source>
        <dbReference type="ARBA" id="ARBA00004123"/>
    </source>
</evidence>
<dbReference type="Pfam" id="PF13358">
    <property type="entry name" value="DDE_3"/>
    <property type="match status" value="1"/>
</dbReference>
<dbReference type="Gene3D" id="2.10.90.10">
    <property type="entry name" value="Cystine-knot cytokines"/>
    <property type="match status" value="1"/>
</dbReference>
<dbReference type="SUPFAM" id="SSF57501">
    <property type="entry name" value="Cystine-knot cytokines"/>
    <property type="match status" value="1"/>
</dbReference>
<organism evidence="8 9">
    <name type="scientific">Araneus ventricosus</name>
    <name type="common">Orbweaver spider</name>
    <name type="synonym">Epeira ventricosa</name>
    <dbReference type="NCBI Taxonomy" id="182803"/>
    <lineage>
        <taxon>Eukaryota</taxon>
        <taxon>Metazoa</taxon>
        <taxon>Ecdysozoa</taxon>
        <taxon>Arthropoda</taxon>
        <taxon>Chelicerata</taxon>
        <taxon>Arachnida</taxon>
        <taxon>Araneae</taxon>
        <taxon>Araneomorphae</taxon>
        <taxon>Entelegynae</taxon>
        <taxon>Araneoidea</taxon>
        <taxon>Araneidae</taxon>
        <taxon>Araneus</taxon>
    </lineage>
</organism>
<keyword evidence="4" id="KW-0325">Glycoprotein</keyword>
<evidence type="ECO:0000259" key="7">
    <source>
        <dbReference type="Pfam" id="PF16077"/>
    </source>
</evidence>
<dbReference type="AlphaFoldDB" id="A0A4Y2PKU8"/>
<sequence length="531" mass="60805">MNNHQRLDDGMRWRNVGRLEACQSQVQICREFKLTPSAVCNLWKQFQDTGSIERKPGQGRPRATTATEDRYLSIIARRNRGATASQLSHDLYAATGTRVSRVTVSKRLHETGLFTRRPAVCVPLTSTNRRVSLAWCREHRDWSIDQWATVLFTDESRFSLNTDSRRTFIWREPGTRYLPSNVREIDHYGGGGLMVWAGIMLDGRTPLHVFESGTVTGVRYRDEILVPYVRLFRGAAGPEFILMNDNARPHRALLVDAFLESEDIRRMDWPARSPDLNTIEHVWDGLGRTIATRNPSENHPGNENRVVERVGPIATGNDKLPYFNEHIYQLVSSTKARRFNFTTVFMDERDGDVEPNNELLPEGPPKVQHDGYVVYQTAVHYDYHLPSASVPWRYAAAPAATTINTQTIHRRRRPIIRRQLENVEKPACQARTRYVPPQAALNDNSEWKYIVNVQNKDVRFRQIIRVDVCESPGQACTSEISMPFGYVSECKQKFIKKKLLALDADGQGTSVENFFIPSCCVCTLTRTNQRR</sequence>
<dbReference type="Pfam" id="PF01498">
    <property type="entry name" value="HTH_Tnp_Tc3_2"/>
    <property type="match status" value="1"/>
</dbReference>
<feature type="domain" description="Spaetzle" evidence="7">
    <location>
        <begin position="426"/>
        <end position="523"/>
    </location>
</feature>
<evidence type="ECO:0000256" key="2">
    <source>
        <dbReference type="ARBA" id="ARBA00022729"/>
    </source>
</evidence>
<dbReference type="InterPro" id="IPR029034">
    <property type="entry name" value="Cystine-knot_cytokine"/>
</dbReference>
<dbReference type="GO" id="GO:0005615">
    <property type="term" value="C:extracellular space"/>
    <property type="evidence" value="ECO:0007669"/>
    <property type="project" value="UniProtKB-ARBA"/>
</dbReference>
<dbReference type="Gene3D" id="3.30.420.10">
    <property type="entry name" value="Ribonuclease H-like superfamily/Ribonuclease H"/>
    <property type="match status" value="1"/>
</dbReference>
<evidence type="ECO:0000256" key="4">
    <source>
        <dbReference type="ARBA" id="ARBA00023180"/>
    </source>
</evidence>
<feature type="domain" description="Transposase Tc1-like" evidence="5">
    <location>
        <begin position="69"/>
        <end position="141"/>
    </location>
</feature>
<accession>A0A4Y2PKU8</accession>